<sequence>MLLPPAKICLESRFAGLSVTAINGALMTSIAISILFTKVLSMPSWLRRKQTQPLLAVERGVDQASRNDSGELIEQAWPPPVDRSSFLIPRDEY</sequence>
<keyword evidence="3" id="KW-1185">Reference proteome</keyword>
<feature type="transmembrane region" description="Helical" evidence="1">
    <location>
        <begin position="20"/>
        <end position="40"/>
    </location>
</feature>
<keyword evidence="1" id="KW-0472">Membrane</keyword>
<dbReference type="EMBL" id="CP003740">
    <property type="protein sequence ID" value="AGI69987.1"/>
    <property type="molecule type" value="Genomic_DNA"/>
</dbReference>
<evidence type="ECO:0000313" key="2">
    <source>
        <dbReference type="EMBL" id="AGI69987.1"/>
    </source>
</evidence>
<evidence type="ECO:0000256" key="1">
    <source>
        <dbReference type="SAM" id="Phobius"/>
    </source>
</evidence>
<proteinExistence type="predicted"/>
<dbReference type="AlphaFoldDB" id="M9RCV2"/>
<gene>
    <name evidence="2" type="ORF">OAN307_c46380</name>
</gene>
<protein>
    <submittedName>
        <fullName evidence="2">Uncharacterized protein</fullName>
    </submittedName>
</protein>
<keyword evidence="1" id="KW-1133">Transmembrane helix</keyword>
<keyword evidence="1" id="KW-0812">Transmembrane</keyword>
<reference evidence="2 3" key="1">
    <citation type="journal article" date="2013" name="PLoS ONE">
        <title>Poles Apart: Arctic and Antarctic Octadecabacter strains Share High Genome Plasticity and a New Type of Xanthorhodopsin.</title>
        <authorList>
            <person name="Vollmers J."/>
            <person name="Voget S."/>
            <person name="Dietrich S."/>
            <person name="Gollnow K."/>
            <person name="Smits M."/>
            <person name="Meyer K."/>
            <person name="Brinkhoff T."/>
            <person name="Simon M."/>
            <person name="Daniel R."/>
        </authorList>
    </citation>
    <scope>NUCLEOTIDE SEQUENCE [LARGE SCALE GENOMIC DNA]</scope>
    <source>
        <strain evidence="2 3">307</strain>
    </source>
</reference>
<name>M9RCV2_9RHOB</name>
<accession>M9RCV2</accession>
<organism evidence="2 3">
    <name type="scientific">Octadecabacter antarcticus 307</name>
    <dbReference type="NCBI Taxonomy" id="391626"/>
    <lineage>
        <taxon>Bacteria</taxon>
        <taxon>Pseudomonadati</taxon>
        <taxon>Pseudomonadota</taxon>
        <taxon>Alphaproteobacteria</taxon>
        <taxon>Rhodobacterales</taxon>
        <taxon>Roseobacteraceae</taxon>
        <taxon>Octadecabacter</taxon>
    </lineage>
</organism>
<dbReference type="KEGG" id="oat:OAN307_c46380"/>
<dbReference type="Proteomes" id="UP000005307">
    <property type="component" value="Chromosome"/>
</dbReference>
<dbReference type="HOGENOM" id="CLU_2396750_0_0_5"/>
<evidence type="ECO:0000313" key="3">
    <source>
        <dbReference type="Proteomes" id="UP000005307"/>
    </source>
</evidence>
<dbReference type="RefSeq" id="WP_015501872.1">
    <property type="nucleotide sequence ID" value="NC_020911.1"/>
</dbReference>